<comment type="caution">
    <text evidence="4">The sequence shown here is derived from an EMBL/GenBank/DDBJ whole genome shotgun (WGS) entry which is preliminary data.</text>
</comment>
<dbReference type="SUPFAM" id="SSF56281">
    <property type="entry name" value="Metallo-hydrolase/oxidoreductase"/>
    <property type="match status" value="1"/>
</dbReference>
<dbReference type="SMART" id="SM00849">
    <property type="entry name" value="Lactamase_B"/>
    <property type="match status" value="1"/>
</dbReference>
<dbReference type="Gene3D" id="3.60.15.10">
    <property type="entry name" value="Ribonuclease Z/Hydroxyacylglutathione hydrolase-like"/>
    <property type="match status" value="1"/>
</dbReference>
<dbReference type="InterPro" id="IPR022712">
    <property type="entry name" value="Beta_Casp"/>
</dbReference>
<accession>A0A2G4YSF7</accession>
<dbReference type="OrthoDB" id="9803916at2"/>
<sequence length="536" mass="60530">MSVRIKFCGAAGTVTGSCYWIRAGKYQFLVDCGLFQGSKSVKELNYKAFPFDASRIDFVLLTHAHADHSALLPKLMKAGFRGPIYTITATRDLIRYMLPDSGYIQEFEVSRLNRRNQQRGRARVEPIYTQADAEAVMHQVRCTDYETWIEPEPDVRARFWNAGHILGSASIEVEIIDKGDTLKLLFSGDLGPDNKLFHDSPDAPQDFDYVFCESTYGGRNRPDISVEERRSILAKEINEAMATGGNMVIPSFALERSQELLLDIAYLLRHDVINSTAVFLDSPLAIKITSVFTDHAKELNNAYDGGAPFSHPRFHFTETVEESKSISRFHGGVIILAASGMCDAGRIRHHLRNHLWNPQSTVLLSGYQVVGTLGNLLESGVKQVKIQGEEIEVRARIRSLDHYSGHADSENLIDWVMARAPIRQGLFLTHGSDGALHEMQRALRQQGMESDKVIIPAMDDEFLLEKAKKPRRIHKVVRRLSLDLVDRTDWHNAYAQLTLDIRNKLEKAPNNRQREILLHELHKALSVDVSKETSGR</sequence>
<evidence type="ECO:0000313" key="4">
    <source>
        <dbReference type="EMBL" id="PHZ85197.1"/>
    </source>
</evidence>
<evidence type="ECO:0000259" key="3">
    <source>
        <dbReference type="SMART" id="SM01027"/>
    </source>
</evidence>
<dbReference type="Pfam" id="PF10996">
    <property type="entry name" value="Beta-Casp"/>
    <property type="match status" value="1"/>
</dbReference>
<dbReference type="GO" id="GO:0004521">
    <property type="term" value="F:RNA endonuclease activity"/>
    <property type="evidence" value="ECO:0007669"/>
    <property type="project" value="TreeGrafter"/>
</dbReference>
<dbReference type="GO" id="GO:0016787">
    <property type="term" value="F:hydrolase activity"/>
    <property type="evidence" value="ECO:0007669"/>
    <property type="project" value="UniProtKB-KW"/>
</dbReference>
<dbReference type="Pfam" id="PF07521">
    <property type="entry name" value="RMMBL"/>
    <property type="match status" value="1"/>
</dbReference>
<keyword evidence="1 4" id="KW-0378">Hydrolase</keyword>
<protein>
    <submittedName>
        <fullName evidence="4">MBL fold metallo-hydrolase</fullName>
    </submittedName>
</protein>
<dbReference type="EMBL" id="PDEM01000016">
    <property type="protein sequence ID" value="PHZ85197.1"/>
    <property type="molecule type" value="Genomic_DNA"/>
</dbReference>
<dbReference type="InterPro" id="IPR050698">
    <property type="entry name" value="MBL"/>
</dbReference>
<dbReference type="PANTHER" id="PTHR11203">
    <property type="entry name" value="CLEAVAGE AND POLYADENYLATION SPECIFICITY FACTOR FAMILY MEMBER"/>
    <property type="match status" value="1"/>
</dbReference>
<feature type="domain" description="Metallo-beta-lactamase" evidence="2">
    <location>
        <begin position="15"/>
        <end position="245"/>
    </location>
</feature>
<dbReference type="RefSeq" id="WP_099472085.1">
    <property type="nucleotide sequence ID" value="NZ_CP041025.1"/>
</dbReference>
<evidence type="ECO:0000259" key="2">
    <source>
        <dbReference type="SMART" id="SM00849"/>
    </source>
</evidence>
<evidence type="ECO:0000313" key="5">
    <source>
        <dbReference type="Proteomes" id="UP000229730"/>
    </source>
</evidence>
<dbReference type="InterPro" id="IPR011108">
    <property type="entry name" value="RMMBL"/>
</dbReference>
<proteinExistence type="predicted"/>
<organism evidence="4 5">
    <name type="scientific">Paremcibacter congregatus</name>
    <dbReference type="NCBI Taxonomy" id="2043170"/>
    <lineage>
        <taxon>Bacteria</taxon>
        <taxon>Pseudomonadati</taxon>
        <taxon>Pseudomonadota</taxon>
        <taxon>Alphaproteobacteria</taxon>
        <taxon>Emcibacterales</taxon>
        <taxon>Emcibacteraceae</taxon>
        <taxon>Paremcibacter</taxon>
    </lineage>
</organism>
<dbReference type="SMART" id="SM01027">
    <property type="entry name" value="Beta-Casp"/>
    <property type="match status" value="1"/>
</dbReference>
<dbReference type="PANTHER" id="PTHR11203:SF37">
    <property type="entry name" value="INTEGRATOR COMPLEX SUBUNIT 11"/>
    <property type="match status" value="1"/>
</dbReference>
<dbReference type="Proteomes" id="UP000229730">
    <property type="component" value="Unassembled WGS sequence"/>
</dbReference>
<dbReference type="InterPro" id="IPR001279">
    <property type="entry name" value="Metallo-B-lactamas"/>
</dbReference>
<dbReference type="Gene3D" id="3.40.50.10890">
    <property type="match status" value="1"/>
</dbReference>
<dbReference type="CDD" id="cd16295">
    <property type="entry name" value="TTHA0252-CPSF-like_MBL-fold"/>
    <property type="match status" value="1"/>
</dbReference>
<keyword evidence="5" id="KW-1185">Reference proteome</keyword>
<dbReference type="PROSITE" id="PS51257">
    <property type="entry name" value="PROKAR_LIPOPROTEIN"/>
    <property type="match status" value="1"/>
</dbReference>
<gene>
    <name evidence="4" type="ORF">CRD36_07245</name>
</gene>
<name>A0A2G4YSF7_9PROT</name>
<dbReference type="Pfam" id="PF00753">
    <property type="entry name" value="Lactamase_B"/>
    <property type="match status" value="1"/>
</dbReference>
<dbReference type="InParanoid" id="A0A2G4YSF7"/>
<dbReference type="AlphaFoldDB" id="A0A2G4YSF7"/>
<feature type="domain" description="Beta-Casp" evidence="3">
    <location>
        <begin position="257"/>
        <end position="377"/>
    </location>
</feature>
<evidence type="ECO:0000256" key="1">
    <source>
        <dbReference type="ARBA" id="ARBA00022801"/>
    </source>
</evidence>
<reference evidence="4 5" key="1">
    <citation type="submission" date="2017-10" db="EMBL/GenBank/DDBJ databases">
        <title>Frigbacter circumglobatus gen. nov. sp. nov., isolated from sediment cultured in situ.</title>
        <authorList>
            <person name="Zhao Z."/>
        </authorList>
    </citation>
    <scope>NUCLEOTIDE SEQUENCE [LARGE SCALE GENOMIC DNA]</scope>
    <source>
        <strain evidence="4 5">ZYL</strain>
    </source>
</reference>
<dbReference type="InterPro" id="IPR036866">
    <property type="entry name" value="RibonucZ/Hydroxyglut_hydro"/>
</dbReference>